<reference evidence="4 5" key="1">
    <citation type="journal article" date="2011" name="PLoS Pathog.">
        <title>Endophytic Life Strategies Decoded by Genome and Transcriptome Analyses of the Mutualistic Root Symbiont Piriformospora indica.</title>
        <authorList>
            <person name="Zuccaro A."/>
            <person name="Lahrmann U."/>
            <person name="Guldener U."/>
            <person name="Langen G."/>
            <person name="Pfiffi S."/>
            <person name="Biedenkopf D."/>
            <person name="Wong P."/>
            <person name="Samans B."/>
            <person name="Grimm C."/>
            <person name="Basiewicz M."/>
            <person name="Murat C."/>
            <person name="Martin F."/>
            <person name="Kogel K.H."/>
        </authorList>
    </citation>
    <scope>NUCLEOTIDE SEQUENCE [LARGE SCALE GENOMIC DNA]</scope>
    <source>
        <strain evidence="4 5">DSM 11827</strain>
    </source>
</reference>
<evidence type="ECO:0000313" key="5">
    <source>
        <dbReference type="Proteomes" id="UP000007148"/>
    </source>
</evidence>
<protein>
    <recommendedName>
        <fullName evidence="3">RRM domain-containing protein</fullName>
    </recommendedName>
</protein>
<dbReference type="SUPFAM" id="SSF54928">
    <property type="entry name" value="RNA-binding domain, RBD"/>
    <property type="match status" value="1"/>
</dbReference>
<dbReference type="PROSITE" id="PS50102">
    <property type="entry name" value="RRM"/>
    <property type="match status" value="1"/>
</dbReference>
<dbReference type="Pfam" id="PF00076">
    <property type="entry name" value="RRM_1"/>
    <property type="match status" value="1"/>
</dbReference>
<evidence type="ECO:0000313" key="4">
    <source>
        <dbReference type="EMBL" id="CCA71245.1"/>
    </source>
</evidence>
<sequence length="233" mass="26400">MDPDSDDFKLVLEFDDEDDSDWETNSDVLVTASVLESELADLKRYLQNSVEELKRLHVQSSYFDPSLPPAMGWTEEASIRFCEYRIRRIQAQMSNLNRKLVSAKRAEASGLHVGHFLDLEDRTLFVLGLGSDHCHVQVVKAVFKTYGEVENVIMHKRHCFVTFSTKHGANKALKINGTKPLGRRVRVRPKLEPYAFALGPLTPSYAEPTSFSFSFTFCVPSNPFSPPREIACV</sequence>
<comment type="caution">
    <text evidence="4">The sequence shown here is derived from an EMBL/GenBank/DDBJ whole genome shotgun (WGS) entry which is preliminary data.</text>
</comment>
<dbReference type="InParanoid" id="G4TIV3"/>
<dbReference type="EMBL" id="CAFZ01000111">
    <property type="protein sequence ID" value="CCA71245.1"/>
    <property type="molecule type" value="Genomic_DNA"/>
</dbReference>
<dbReference type="InterPro" id="IPR012677">
    <property type="entry name" value="Nucleotide-bd_a/b_plait_sf"/>
</dbReference>
<keyword evidence="2" id="KW-0175">Coiled coil</keyword>
<dbReference type="InterPro" id="IPR035979">
    <property type="entry name" value="RBD_domain_sf"/>
</dbReference>
<dbReference type="OrthoDB" id="6730379at2759"/>
<dbReference type="AlphaFoldDB" id="G4TIV3"/>
<feature type="coiled-coil region" evidence="2">
    <location>
        <begin position="79"/>
        <end position="106"/>
    </location>
</feature>
<gene>
    <name evidence="4" type="ORF">PIIN_05183</name>
</gene>
<evidence type="ECO:0000256" key="1">
    <source>
        <dbReference type="PROSITE-ProRule" id="PRU00176"/>
    </source>
</evidence>
<dbReference type="Proteomes" id="UP000007148">
    <property type="component" value="Unassembled WGS sequence"/>
</dbReference>
<organism evidence="4 5">
    <name type="scientific">Serendipita indica (strain DSM 11827)</name>
    <name type="common">Root endophyte fungus</name>
    <name type="synonym">Piriformospora indica</name>
    <dbReference type="NCBI Taxonomy" id="1109443"/>
    <lineage>
        <taxon>Eukaryota</taxon>
        <taxon>Fungi</taxon>
        <taxon>Dikarya</taxon>
        <taxon>Basidiomycota</taxon>
        <taxon>Agaricomycotina</taxon>
        <taxon>Agaricomycetes</taxon>
        <taxon>Sebacinales</taxon>
        <taxon>Serendipitaceae</taxon>
        <taxon>Serendipita</taxon>
    </lineage>
</organism>
<keyword evidence="1" id="KW-0694">RNA-binding</keyword>
<keyword evidence="5" id="KW-1185">Reference proteome</keyword>
<dbReference type="CDD" id="cd00590">
    <property type="entry name" value="RRM_SF"/>
    <property type="match status" value="1"/>
</dbReference>
<evidence type="ECO:0000256" key="2">
    <source>
        <dbReference type="SAM" id="Coils"/>
    </source>
</evidence>
<accession>G4TIV3</accession>
<feature type="domain" description="RRM" evidence="3">
    <location>
        <begin position="122"/>
        <end position="192"/>
    </location>
</feature>
<dbReference type="InterPro" id="IPR000504">
    <property type="entry name" value="RRM_dom"/>
</dbReference>
<name>G4TIV3_SERID</name>
<dbReference type="Gene3D" id="3.30.70.330">
    <property type="match status" value="1"/>
</dbReference>
<dbReference type="GO" id="GO:0003723">
    <property type="term" value="F:RNA binding"/>
    <property type="evidence" value="ECO:0007669"/>
    <property type="project" value="UniProtKB-UniRule"/>
</dbReference>
<dbReference type="SMART" id="SM00360">
    <property type="entry name" value="RRM"/>
    <property type="match status" value="1"/>
</dbReference>
<proteinExistence type="predicted"/>
<evidence type="ECO:0000259" key="3">
    <source>
        <dbReference type="PROSITE" id="PS50102"/>
    </source>
</evidence>
<dbReference type="HOGENOM" id="CLU_1190293_0_0_1"/>